<gene>
    <name evidence="1" type="ORF">G7087_17540</name>
</gene>
<proteinExistence type="predicted"/>
<organism evidence="1 2">
    <name type="scientific">Rubrivivax benzoatilyticus</name>
    <dbReference type="NCBI Taxonomy" id="316997"/>
    <lineage>
        <taxon>Bacteria</taxon>
        <taxon>Pseudomonadati</taxon>
        <taxon>Pseudomonadota</taxon>
        <taxon>Betaproteobacteria</taxon>
        <taxon>Burkholderiales</taxon>
        <taxon>Sphaerotilaceae</taxon>
        <taxon>Rubrivivax</taxon>
    </lineage>
</organism>
<sequence>MNLVEALKSFNRKERFWLIRNALGPASETLDEAFRRRLQQAIGVEVPAAAWWAMDYHLDWLVGALTLLAGGDEAFASHSNEGRLVCGNQEDMDLVVAFDRTLVLIEAKGDTAWSNEQFQGKVKRLEDLQAAGLMPSPLRLFFVLTSPRPPVGLVPKEGSRWAPWMCDDQDRPLFFPLEMPTEFWKVTRWDDERQQPSFAGAHWKIVPSRGSA</sequence>
<dbReference type="Proteomes" id="UP000802098">
    <property type="component" value="Unassembled WGS sequence"/>
</dbReference>
<evidence type="ECO:0000313" key="2">
    <source>
        <dbReference type="Proteomes" id="UP000802098"/>
    </source>
</evidence>
<dbReference type="EMBL" id="JAAOCD010000011">
    <property type="protein sequence ID" value="NHL00190.1"/>
    <property type="molecule type" value="Genomic_DNA"/>
</dbReference>
<evidence type="ECO:0008006" key="3">
    <source>
        <dbReference type="Google" id="ProtNLM"/>
    </source>
</evidence>
<accession>A0ABX0I261</accession>
<dbReference type="RefSeq" id="WP_009858220.1">
    <property type="nucleotide sequence ID" value="NZ_JAAOCD010000011.1"/>
</dbReference>
<protein>
    <recommendedName>
        <fullName evidence="3">PD-(D/E)XK nuclease superfamily protein</fullName>
    </recommendedName>
</protein>
<name>A0ABX0I261_9BURK</name>
<comment type="caution">
    <text evidence="1">The sequence shown here is derived from an EMBL/GenBank/DDBJ whole genome shotgun (WGS) entry which is preliminary data.</text>
</comment>
<keyword evidence="2" id="KW-1185">Reference proteome</keyword>
<evidence type="ECO:0000313" key="1">
    <source>
        <dbReference type="EMBL" id="NHL00190.1"/>
    </source>
</evidence>
<reference evidence="1 2" key="1">
    <citation type="submission" date="2020-03" db="EMBL/GenBank/DDBJ databases">
        <title>Rubrivivax benzoatilyticus JA2 (sequenced after 10 years sub-culturing).</title>
        <authorList>
            <person name="Gupta D."/>
            <person name="Chintalapati S."/>
            <person name="Chintalapati V.R."/>
        </authorList>
    </citation>
    <scope>NUCLEOTIDE SEQUENCE [LARGE SCALE GENOMIC DNA]</scope>
    <source>
        <strain evidence="1 2">JA2-Mal</strain>
    </source>
</reference>